<dbReference type="Pfam" id="PF03793">
    <property type="entry name" value="PASTA"/>
    <property type="match status" value="1"/>
</dbReference>
<accession>A0ABN3I6P8</accession>
<dbReference type="InterPro" id="IPR005543">
    <property type="entry name" value="PASTA_dom"/>
</dbReference>
<dbReference type="Gene3D" id="3.30.10.20">
    <property type="match status" value="1"/>
</dbReference>
<feature type="domain" description="PASTA" evidence="2">
    <location>
        <begin position="166"/>
        <end position="232"/>
    </location>
</feature>
<organism evidence="3 4">
    <name type="scientific">Dactylosporangium salmoneum</name>
    <dbReference type="NCBI Taxonomy" id="53361"/>
    <lineage>
        <taxon>Bacteria</taxon>
        <taxon>Bacillati</taxon>
        <taxon>Actinomycetota</taxon>
        <taxon>Actinomycetes</taxon>
        <taxon>Micromonosporales</taxon>
        <taxon>Micromonosporaceae</taxon>
        <taxon>Dactylosporangium</taxon>
    </lineage>
</organism>
<feature type="transmembrane region" description="Helical" evidence="1">
    <location>
        <begin position="125"/>
        <end position="148"/>
    </location>
</feature>
<keyword evidence="4" id="KW-1185">Reference proteome</keyword>
<reference evidence="3 4" key="1">
    <citation type="journal article" date="2019" name="Int. J. Syst. Evol. Microbiol.">
        <title>The Global Catalogue of Microorganisms (GCM) 10K type strain sequencing project: providing services to taxonomists for standard genome sequencing and annotation.</title>
        <authorList>
            <consortium name="The Broad Institute Genomics Platform"/>
            <consortium name="The Broad Institute Genome Sequencing Center for Infectious Disease"/>
            <person name="Wu L."/>
            <person name="Ma J."/>
        </authorList>
    </citation>
    <scope>NUCLEOTIDE SEQUENCE [LARGE SCALE GENOMIC DNA]</scope>
    <source>
        <strain evidence="3 4">JCM 3272</strain>
    </source>
</reference>
<dbReference type="RefSeq" id="WP_344620966.1">
    <property type="nucleotide sequence ID" value="NZ_BAAARV010000144.1"/>
</dbReference>
<evidence type="ECO:0000256" key="1">
    <source>
        <dbReference type="SAM" id="Phobius"/>
    </source>
</evidence>
<dbReference type="Proteomes" id="UP001501444">
    <property type="component" value="Unassembled WGS sequence"/>
</dbReference>
<comment type="caution">
    <text evidence="3">The sequence shown here is derived from an EMBL/GenBank/DDBJ whole genome shotgun (WGS) entry which is preliminary data.</text>
</comment>
<proteinExistence type="predicted"/>
<evidence type="ECO:0000313" key="4">
    <source>
        <dbReference type="Proteomes" id="UP001501444"/>
    </source>
</evidence>
<keyword evidence="1" id="KW-0472">Membrane</keyword>
<keyword evidence="1" id="KW-1133">Transmembrane helix</keyword>
<dbReference type="SMART" id="SM00740">
    <property type="entry name" value="PASTA"/>
    <property type="match status" value="1"/>
</dbReference>
<evidence type="ECO:0000259" key="2">
    <source>
        <dbReference type="SMART" id="SM00740"/>
    </source>
</evidence>
<protein>
    <recommendedName>
        <fullName evidence="2">PASTA domain-containing protein</fullName>
    </recommendedName>
</protein>
<dbReference type="EMBL" id="BAAARV010000144">
    <property type="protein sequence ID" value="GAA2396155.1"/>
    <property type="molecule type" value="Genomic_DNA"/>
</dbReference>
<gene>
    <name evidence="3" type="ORF">GCM10010170_111760</name>
</gene>
<dbReference type="CDD" id="cd06577">
    <property type="entry name" value="PASTA_pknB"/>
    <property type="match status" value="1"/>
</dbReference>
<sequence length="350" mass="36973">MPTNWVVTTAAERIVINDAKQGETTFTVTNPSGKVDRVVFEAVPGEGADPSWFTVDEPQRRVAPAQSVTFLVKAHVPQTAPPGTYEVQGRVYSADSAPEESSVLSNRVVFEIAAPPAPQKKKIPWWIIAVAAGLVVITAVTVTLVLTLGGGGKTSQDLVVQPSPSASGPVTVPDVTKLNETQAVFVLKQAGLTAGTIRHKFDATHADQVLEQTVAANSTAEKGSPVGLVVAVKVNPPTLKTAPNAPIKVLQGKVEWDQAESYVTHWAVNVSPIVCVNSPVLPPTNGCGPASIMQARVDQKSYELPLHVFGFPIGYVSLTFNGQFQWAVAAVDDFGNIGPFSPVLTAQMVA</sequence>
<evidence type="ECO:0000313" key="3">
    <source>
        <dbReference type="EMBL" id="GAA2396155.1"/>
    </source>
</evidence>
<keyword evidence="1" id="KW-0812">Transmembrane</keyword>
<name>A0ABN3I6P8_9ACTN</name>